<comment type="similarity">
    <text evidence="2 5">Belongs to the pseudouridine synthase TruB family. Type 1 subfamily.</text>
</comment>
<gene>
    <name evidence="5" type="primary">truB</name>
    <name evidence="8" type="ORF">UR96_C0005G0030</name>
</gene>
<dbReference type="EMBL" id="LBRE01000005">
    <property type="protein sequence ID" value="KKP92791.1"/>
    <property type="molecule type" value="Genomic_DNA"/>
</dbReference>
<dbReference type="SUPFAM" id="SSF55120">
    <property type="entry name" value="Pseudouridine synthase"/>
    <property type="match status" value="1"/>
</dbReference>
<dbReference type="EC" id="5.4.99.25" evidence="5"/>
<comment type="caution">
    <text evidence="8">The sequence shown here is derived from an EMBL/GenBank/DDBJ whole genome shotgun (WGS) entry which is preliminary data.</text>
</comment>
<dbReference type="InterPro" id="IPR020103">
    <property type="entry name" value="PsdUridine_synth_cat_dom_sf"/>
</dbReference>
<feature type="domain" description="tRNA pseudouridylate synthase B C-terminal" evidence="7">
    <location>
        <begin position="176"/>
        <end position="216"/>
    </location>
</feature>
<accession>A0A0G0DUY6</accession>
<dbReference type="GO" id="GO:0160148">
    <property type="term" value="F:tRNA pseudouridine(55) synthase activity"/>
    <property type="evidence" value="ECO:0007669"/>
    <property type="project" value="UniProtKB-EC"/>
</dbReference>
<evidence type="ECO:0000313" key="9">
    <source>
        <dbReference type="Proteomes" id="UP000034140"/>
    </source>
</evidence>
<dbReference type="Proteomes" id="UP000034140">
    <property type="component" value="Unassembled WGS sequence"/>
</dbReference>
<dbReference type="Pfam" id="PF01509">
    <property type="entry name" value="TruB_N"/>
    <property type="match status" value="1"/>
</dbReference>
<organism evidence="8 9">
    <name type="scientific">candidate division WS6 bacterium GW2011_GWC1_36_11</name>
    <dbReference type="NCBI Taxonomy" id="1619090"/>
    <lineage>
        <taxon>Bacteria</taxon>
        <taxon>Candidatus Dojkabacteria</taxon>
    </lineage>
</organism>
<dbReference type="PANTHER" id="PTHR13767:SF2">
    <property type="entry name" value="PSEUDOURIDYLATE SYNTHASE TRUB1"/>
    <property type="match status" value="1"/>
</dbReference>
<proteinExistence type="inferred from homology"/>
<evidence type="ECO:0000256" key="2">
    <source>
        <dbReference type="ARBA" id="ARBA00005642"/>
    </source>
</evidence>
<dbReference type="AlphaFoldDB" id="A0A0G0DUY6"/>
<name>A0A0G0DUY6_9BACT</name>
<dbReference type="NCBIfam" id="TIGR00431">
    <property type="entry name" value="TruB"/>
    <property type="match status" value="1"/>
</dbReference>
<evidence type="ECO:0000256" key="1">
    <source>
        <dbReference type="ARBA" id="ARBA00000385"/>
    </source>
</evidence>
<dbReference type="InterPro" id="IPR032819">
    <property type="entry name" value="TruB_C"/>
</dbReference>
<keyword evidence="4 5" id="KW-0413">Isomerase</keyword>
<dbReference type="Gene3D" id="3.30.2350.10">
    <property type="entry name" value="Pseudouridine synthase"/>
    <property type="match status" value="1"/>
</dbReference>
<keyword evidence="3 5" id="KW-0819">tRNA processing</keyword>
<dbReference type="GO" id="GO:0031119">
    <property type="term" value="P:tRNA pseudouridine synthesis"/>
    <property type="evidence" value="ECO:0007669"/>
    <property type="project" value="UniProtKB-UniRule"/>
</dbReference>
<evidence type="ECO:0000259" key="7">
    <source>
        <dbReference type="Pfam" id="PF16198"/>
    </source>
</evidence>
<dbReference type="InterPro" id="IPR014780">
    <property type="entry name" value="tRNA_psdUridine_synth_TruB"/>
</dbReference>
<evidence type="ECO:0000256" key="3">
    <source>
        <dbReference type="ARBA" id="ARBA00022694"/>
    </source>
</evidence>
<evidence type="ECO:0000313" key="8">
    <source>
        <dbReference type="EMBL" id="KKP92791.1"/>
    </source>
</evidence>
<dbReference type="HAMAP" id="MF_01080">
    <property type="entry name" value="TruB_bact"/>
    <property type="match status" value="1"/>
</dbReference>
<dbReference type="GO" id="GO:1990481">
    <property type="term" value="P:mRNA pseudouridine synthesis"/>
    <property type="evidence" value="ECO:0007669"/>
    <property type="project" value="TreeGrafter"/>
</dbReference>
<feature type="active site" description="Nucleophile" evidence="5">
    <location>
        <position position="40"/>
    </location>
</feature>
<feature type="domain" description="Pseudouridine synthase II N-terminal" evidence="6">
    <location>
        <begin position="30"/>
        <end position="175"/>
    </location>
</feature>
<dbReference type="Pfam" id="PF16198">
    <property type="entry name" value="TruB_C_2"/>
    <property type="match status" value="1"/>
</dbReference>
<comment type="catalytic activity">
    <reaction evidence="1 5">
        <text>uridine(55) in tRNA = pseudouridine(55) in tRNA</text>
        <dbReference type="Rhea" id="RHEA:42532"/>
        <dbReference type="Rhea" id="RHEA-COMP:10101"/>
        <dbReference type="Rhea" id="RHEA-COMP:10102"/>
        <dbReference type="ChEBI" id="CHEBI:65314"/>
        <dbReference type="ChEBI" id="CHEBI:65315"/>
        <dbReference type="EC" id="5.4.99.25"/>
    </reaction>
</comment>
<evidence type="ECO:0000256" key="5">
    <source>
        <dbReference type="HAMAP-Rule" id="MF_01080"/>
    </source>
</evidence>
<evidence type="ECO:0000256" key="4">
    <source>
        <dbReference type="ARBA" id="ARBA00023235"/>
    </source>
</evidence>
<dbReference type="InterPro" id="IPR002501">
    <property type="entry name" value="PsdUridine_synth_N"/>
</dbReference>
<evidence type="ECO:0000259" key="6">
    <source>
        <dbReference type="Pfam" id="PF01509"/>
    </source>
</evidence>
<dbReference type="CDD" id="cd02573">
    <property type="entry name" value="PseudoU_synth_EcTruB"/>
    <property type="match status" value="1"/>
</dbReference>
<dbReference type="PATRIC" id="fig|1619090.3.peg.172"/>
<reference evidence="8 9" key="1">
    <citation type="journal article" date="2015" name="Nature">
        <title>rRNA introns, odd ribosomes, and small enigmatic genomes across a large radiation of phyla.</title>
        <authorList>
            <person name="Brown C.T."/>
            <person name="Hug L.A."/>
            <person name="Thomas B.C."/>
            <person name="Sharon I."/>
            <person name="Castelle C.J."/>
            <person name="Singh A."/>
            <person name="Wilkins M.J."/>
            <person name="Williams K.H."/>
            <person name="Banfield J.F."/>
        </authorList>
    </citation>
    <scope>NUCLEOTIDE SEQUENCE [LARGE SCALE GENOMIC DNA]</scope>
</reference>
<dbReference type="PANTHER" id="PTHR13767">
    <property type="entry name" value="TRNA-PSEUDOURIDINE SYNTHASE"/>
    <property type="match status" value="1"/>
</dbReference>
<comment type="function">
    <text evidence="5">Responsible for synthesis of pseudouridine from uracil-55 in the psi GC loop of transfer RNAs.</text>
</comment>
<dbReference type="GO" id="GO:0003723">
    <property type="term" value="F:RNA binding"/>
    <property type="evidence" value="ECO:0007669"/>
    <property type="project" value="InterPro"/>
</dbReference>
<sequence length="234" mass="26006">MIDGILLIDKEKGITSYDVIRKLKYLLPRKYKIGHAGTLDPFATGLLIILVGKATKLMDTIHGLEKEYEVTAEFGYATDTQDCTGEKINTTPTTSPISKEELEIKIKENFLGNISQLPPIYSAKKVNGQKSYDLARQGKEVVLQPRGVKVSMFEIAKYDWPFVTFRIACSTGTYIRTLVNDLGERVGTHATAVALRRTSIGEFNVDEAISTKAINESSLESIMGIDKVKEILKK</sequence>
<protein>
    <recommendedName>
        <fullName evidence="5">tRNA pseudouridine synthase B</fullName>
        <ecNumber evidence="5">5.4.99.25</ecNumber>
    </recommendedName>
    <alternativeName>
        <fullName evidence="5">tRNA pseudouridine(55) synthase</fullName>
        <shortName evidence="5">Psi55 synthase</shortName>
    </alternativeName>
    <alternativeName>
        <fullName evidence="5">tRNA pseudouridylate synthase</fullName>
    </alternativeName>
    <alternativeName>
        <fullName evidence="5">tRNA-uridine isomerase</fullName>
    </alternativeName>
</protein>